<dbReference type="AlphaFoldDB" id="A0A812W7T5"/>
<feature type="compositionally biased region" description="Basic and acidic residues" evidence="1">
    <location>
        <begin position="25"/>
        <end position="35"/>
    </location>
</feature>
<evidence type="ECO:0000313" key="3">
    <source>
        <dbReference type="Proteomes" id="UP000601435"/>
    </source>
</evidence>
<keyword evidence="3" id="KW-1185">Reference proteome</keyword>
<accession>A0A812W7T5</accession>
<evidence type="ECO:0000256" key="1">
    <source>
        <dbReference type="SAM" id="MobiDB-lite"/>
    </source>
</evidence>
<organism evidence="2 3">
    <name type="scientific">Symbiodinium necroappetens</name>
    <dbReference type="NCBI Taxonomy" id="1628268"/>
    <lineage>
        <taxon>Eukaryota</taxon>
        <taxon>Sar</taxon>
        <taxon>Alveolata</taxon>
        <taxon>Dinophyceae</taxon>
        <taxon>Suessiales</taxon>
        <taxon>Symbiodiniaceae</taxon>
        <taxon>Symbiodinium</taxon>
    </lineage>
</organism>
<sequence length="379" mass="42005">MTGSAGTGSAAGSEPITPNAKKVRREQGPDSKELETPAPKPCSALSRIWKKHQKQLLKEAPLGSSTWLTWEGEGFSCLACKGVVSGPWASGSAVRGEEALGRVLWYIRRHAQSKTHCQAVKKVLGVNSYDEELGAPSVHQFSTLFKRLKDGDSLRNCNEFKQSSDKTNLMAWCLAEALAEADRVFFRKATTMSLARDARRQRLVIRWGASTSGLMAASGLLGVARDFGDRSIDIVHATEKILRDACTQFLAPPRYYEGPPPQLQEDLYQHLQAIVEVLVTDAASNELVAGEMGRGRRPRPDCHQDEDIPVLLPRVLMLARDAAHSFRRVLTRPYLADEVLTSVMESYILSKHSPCQIIWHSTHFSALLDSWVFTGLFSF</sequence>
<comment type="caution">
    <text evidence="2">The sequence shown here is derived from an EMBL/GenBank/DDBJ whole genome shotgun (WGS) entry which is preliminary data.</text>
</comment>
<gene>
    <name evidence="2" type="ORF">SNEC2469_LOCUS19242</name>
</gene>
<name>A0A812W7T5_9DINO</name>
<dbReference type="EMBL" id="CAJNJA010032872">
    <property type="protein sequence ID" value="CAE7672007.1"/>
    <property type="molecule type" value="Genomic_DNA"/>
</dbReference>
<feature type="region of interest" description="Disordered" evidence="1">
    <location>
        <begin position="1"/>
        <end position="40"/>
    </location>
</feature>
<dbReference type="OrthoDB" id="10583846at2759"/>
<reference evidence="2" key="1">
    <citation type="submission" date="2021-02" db="EMBL/GenBank/DDBJ databases">
        <authorList>
            <person name="Dougan E. K."/>
            <person name="Rhodes N."/>
            <person name="Thang M."/>
            <person name="Chan C."/>
        </authorList>
    </citation>
    <scope>NUCLEOTIDE SEQUENCE</scope>
</reference>
<evidence type="ECO:0000313" key="2">
    <source>
        <dbReference type="EMBL" id="CAE7672007.1"/>
    </source>
</evidence>
<dbReference type="Proteomes" id="UP000601435">
    <property type="component" value="Unassembled WGS sequence"/>
</dbReference>
<proteinExistence type="predicted"/>
<protein>
    <submittedName>
        <fullName evidence="2">Uncharacterized protein</fullName>
    </submittedName>
</protein>
<feature type="compositionally biased region" description="Low complexity" evidence="1">
    <location>
        <begin position="1"/>
        <end position="13"/>
    </location>
</feature>